<reference evidence="8 9" key="1">
    <citation type="journal article" date="2015" name="Genome Announc.">
        <title>Expanding the biotechnology potential of lactobacilli through comparative genomics of 213 strains and associated genera.</title>
        <authorList>
            <person name="Sun Z."/>
            <person name="Harris H.M."/>
            <person name="McCann A."/>
            <person name="Guo C."/>
            <person name="Argimon S."/>
            <person name="Zhang W."/>
            <person name="Yang X."/>
            <person name="Jeffery I.B."/>
            <person name="Cooney J.C."/>
            <person name="Kagawa T.F."/>
            <person name="Liu W."/>
            <person name="Song Y."/>
            <person name="Salvetti E."/>
            <person name="Wrobel A."/>
            <person name="Rasinkangas P."/>
            <person name="Parkhill J."/>
            <person name="Rea M.C."/>
            <person name="O'Sullivan O."/>
            <person name="Ritari J."/>
            <person name="Douillard F.P."/>
            <person name="Paul Ross R."/>
            <person name="Yang R."/>
            <person name="Briner A.E."/>
            <person name="Felis G.E."/>
            <person name="de Vos W.M."/>
            <person name="Barrangou R."/>
            <person name="Klaenhammer T.R."/>
            <person name="Caufield P.W."/>
            <person name="Cui Y."/>
            <person name="Zhang H."/>
            <person name="O'Toole P.W."/>
        </authorList>
    </citation>
    <scope>NUCLEOTIDE SEQUENCE [LARGE SCALE GENOMIC DNA]</scope>
    <source>
        <strain evidence="8 9">DSM 18527</strain>
    </source>
</reference>
<dbReference type="GO" id="GO:0005524">
    <property type="term" value="F:ATP binding"/>
    <property type="evidence" value="ECO:0007669"/>
    <property type="project" value="UniProtKB-UniRule"/>
</dbReference>
<keyword evidence="3 5" id="KW-0347">Helicase</keyword>
<dbReference type="EMBL" id="AZGA01000077">
    <property type="protein sequence ID" value="KRM31623.1"/>
    <property type="molecule type" value="Genomic_DNA"/>
</dbReference>
<evidence type="ECO:0000256" key="1">
    <source>
        <dbReference type="ARBA" id="ARBA00022741"/>
    </source>
</evidence>
<keyword evidence="1 5" id="KW-0547">Nucleotide-binding</keyword>
<dbReference type="InterPro" id="IPR048228">
    <property type="entry name" value="HelD_bacillota"/>
</dbReference>
<dbReference type="PANTHER" id="PTHR11070">
    <property type="entry name" value="UVRD / RECB / PCRA DNA HELICASE FAMILY MEMBER"/>
    <property type="match status" value="1"/>
</dbReference>
<dbReference type="eggNOG" id="COG3973">
    <property type="taxonomic scope" value="Bacteria"/>
</dbReference>
<dbReference type="GO" id="GO:0005829">
    <property type="term" value="C:cytosol"/>
    <property type="evidence" value="ECO:0007669"/>
    <property type="project" value="TreeGrafter"/>
</dbReference>
<evidence type="ECO:0000256" key="4">
    <source>
        <dbReference type="ARBA" id="ARBA00022840"/>
    </source>
</evidence>
<dbReference type="InterPro" id="IPR027785">
    <property type="entry name" value="UvrD-like_helicase_C"/>
</dbReference>
<evidence type="ECO:0000256" key="5">
    <source>
        <dbReference type="PROSITE-ProRule" id="PRU00560"/>
    </source>
</evidence>
<dbReference type="Pfam" id="PF00580">
    <property type="entry name" value="UvrD-helicase"/>
    <property type="match status" value="1"/>
</dbReference>
<dbReference type="GO" id="GO:0016787">
    <property type="term" value="F:hydrolase activity"/>
    <property type="evidence" value="ECO:0007669"/>
    <property type="project" value="UniProtKB-UniRule"/>
</dbReference>
<accession>A0A0R1XMW7</accession>
<evidence type="ECO:0000256" key="3">
    <source>
        <dbReference type="ARBA" id="ARBA00022806"/>
    </source>
</evidence>
<feature type="compositionally biased region" description="Basic and acidic residues" evidence="6">
    <location>
        <begin position="8"/>
        <end position="25"/>
    </location>
</feature>
<dbReference type="STRING" id="1423734.FC83_GL000689"/>
<feature type="region of interest" description="Disordered" evidence="6">
    <location>
        <begin position="1"/>
        <end position="25"/>
    </location>
</feature>
<evidence type="ECO:0000313" key="8">
    <source>
        <dbReference type="EMBL" id="KRM31623.1"/>
    </source>
</evidence>
<dbReference type="GO" id="GO:0003677">
    <property type="term" value="F:DNA binding"/>
    <property type="evidence" value="ECO:0007669"/>
    <property type="project" value="InterPro"/>
</dbReference>
<dbReference type="PROSITE" id="PS51198">
    <property type="entry name" value="UVRD_HELICASE_ATP_BIND"/>
    <property type="match status" value="1"/>
</dbReference>
<dbReference type="SUPFAM" id="SSF52540">
    <property type="entry name" value="P-loop containing nucleoside triphosphate hydrolases"/>
    <property type="match status" value="1"/>
</dbReference>
<sequence>MKQVTTDEQQHQLEQHAEQQRVDKVTTEISQQLADTTDKLAQAHQETHRIEVNYGDNTKVNVTEIDDKMETNAAVQQQKNLVESAVETEKILESQVTVLKDLADSPYFGRIDIDEDGDKDTLYIGTATLQDDQENFLIYDWRAPISSIYYNGTLGQVTYDTPGGKQAVDLEKKRQFLISQGKILNMFDTNETVGDEILQTVLGQQNDEKMRNIVATIQKEQNDIIRNTTADLLVVQGVAGSGKTSAILQRIAYLLYHSRSQLDADQIILFSPNRLFSNYISAVLPSLGEKNMRQVTLAEFLTQRFSGLTVESLFERFEKDQHSFPAVAKQLRLYKESAAFMDRVKAYVKKTDGHILAFSSIYFEGKPFFKKSEIQDIYSSLPKLMLPRDKFLNTKNTLIKRLKRRIKQDAHSDAVQEAVSLLDEYQYQSLTNHRTFTSGDDEINFVARALVRKRYEVIYDAIYNDYFIDIYEEYSSFLRDNRPVDIEPKLWDTMIQQTVNDVEAHKIHLEDAVPLLYLRDLLTGSGQNHSMQYLFIDEMQDYSAAQLVYVKHAFPRAKLTLLGDSAQDVFTAEYHPSDFIHEIENIFPHNRIALFTLLKSYRSTKPITDFAKAMLPNAQDIEAFSREGSKPAYYLCPSEDTALTQMTRLTNDLLHTNKTVAVLTKTEYQANKLYASLRADHPVTLMSDRDRSIPNGILILPIYLAKGLEFDAVIGYDVSKSSYHEAGDRDILYTLASRAMHDLQLVGIKAPSPILEEIPQDLFDYYQVTEAQELIAKSVE</sequence>
<dbReference type="Pfam" id="PF13538">
    <property type="entry name" value="UvrD_C_2"/>
    <property type="match status" value="1"/>
</dbReference>
<feature type="binding site" evidence="5">
    <location>
        <begin position="237"/>
        <end position="244"/>
    </location>
    <ligand>
        <name>ATP</name>
        <dbReference type="ChEBI" id="CHEBI:30616"/>
    </ligand>
</feature>
<gene>
    <name evidence="8" type="ORF">FC83_GL000689</name>
</gene>
<evidence type="ECO:0000313" key="9">
    <source>
        <dbReference type="Proteomes" id="UP000051236"/>
    </source>
</evidence>
<dbReference type="AlphaFoldDB" id="A0A0R1XMW7"/>
<keyword evidence="9" id="KW-1185">Reference proteome</keyword>
<organism evidence="8 9">
    <name type="scientific">Agrilactobacillus composti DSM 18527 = JCM 14202</name>
    <dbReference type="NCBI Taxonomy" id="1423734"/>
    <lineage>
        <taxon>Bacteria</taxon>
        <taxon>Bacillati</taxon>
        <taxon>Bacillota</taxon>
        <taxon>Bacilli</taxon>
        <taxon>Lactobacillales</taxon>
        <taxon>Lactobacillaceae</taxon>
        <taxon>Agrilactobacillus</taxon>
    </lineage>
</organism>
<dbReference type="Proteomes" id="UP000051236">
    <property type="component" value="Unassembled WGS sequence"/>
</dbReference>
<dbReference type="PANTHER" id="PTHR11070:SF17">
    <property type="entry name" value="DNA HELICASE IV"/>
    <property type="match status" value="1"/>
</dbReference>
<evidence type="ECO:0000256" key="6">
    <source>
        <dbReference type="SAM" id="MobiDB-lite"/>
    </source>
</evidence>
<protein>
    <submittedName>
        <fullName evidence="8">DNA helicase</fullName>
    </submittedName>
</protein>
<dbReference type="GO" id="GO:0000725">
    <property type="term" value="P:recombinational repair"/>
    <property type="evidence" value="ECO:0007669"/>
    <property type="project" value="TreeGrafter"/>
</dbReference>
<evidence type="ECO:0000259" key="7">
    <source>
        <dbReference type="PROSITE" id="PS51198"/>
    </source>
</evidence>
<dbReference type="Gene3D" id="3.40.50.300">
    <property type="entry name" value="P-loop containing nucleotide triphosphate hydrolases"/>
    <property type="match status" value="2"/>
</dbReference>
<dbReference type="NCBIfam" id="NF041464">
    <property type="entry name" value="HelD_BACSU"/>
    <property type="match status" value="1"/>
</dbReference>
<dbReference type="InterPro" id="IPR000212">
    <property type="entry name" value="DNA_helicase_UvrD/REP"/>
</dbReference>
<evidence type="ECO:0000256" key="2">
    <source>
        <dbReference type="ARBA" id="ARBA00022801"/>
    </source>
</evidence>
<proteinExistence type="predicted"/>
<dbReference type="GO" id="GO:0043138">
    <property type="term" value="F:3'-5' DNA helicase activity"/>
    <property type="evidence" value="ECO:0007669"/>
    <property type="project" value="TreeGrafter"/>
</dbReference>
<comment type="caution">
    <text evidence="8">The sequence shown here is derived from an EMBL/GenBank/DDBJ whole genome shotgun (WGS) entry which is preliminary data.</text>
</comment>
<keyword evidence="2 5" id="KW-0378">Hydrolase</keyword>
<dbReference type="InterPro" id="IPR027417">
    <property type="entry name" value="P-loop_NTPase"/>
</dbReference>
<dbReference type="PATRIC" id="fig|1423734.3.peg.696"/>
<dbReference type="InterPro" id="IPR014016">
    <property type="entry name" value="UvrD-like_ATP-bd"/>
</dbReference>
<feature type="domain" description="UvrD-like helicase ATP-binding" evidence="7">
    <location>
        <begin position="216"/>
        <end position="604"/>
    </location>
</feature>
<keyword evidence="4 5" id="KW-0067">ATP-binding</keyword>
<dbReference type="RefSeq" id="WP_057002864.1">
    <property type="nucleotide sequence ID" value="NZ_AZGA01000077.1"/>
</dbReference>
<name>A0A0R1XMW7_9LACO</name>